<gene>
    <name evidence="1" type="ORF">C4900_09085</name>
</gene>
<proteinExistence type="predicted"/>
<protein>
    <submittedName>
        <fullName evidence="1">DUF1015 domain-containing protein</fullName>
    </submittedName>
</protein>
<dbReference type="InterPro" id="IPR008323">
    <property type="entry name" value="UCP033563"/>
</dbReference>
<dbReference type="EMBL" id="PSYR01000002">
    <property type="protein sequence ID" value="RCN56029.1"/>
    <property type="molecule type" value="Genomic_DNA"/>
</dbReference>
<keyword evidence="2" id="KW-1185">Reference proteome</keyword>
<reference evidence="1 2" key="1">
    <citation type="submission" date="2018-02" db="EMBL/GenBank/DDBJ databases">
        <title>Insights into the biology of acidophilic members of the Acidiferrobacteraceae family derived from comparative genomic analyses.</title>
        <authorList>
            <person name="Issotta F."/>
            <person name="Thyssen C."/>
            <person name="Mena C."/>
            <person name="Moya A."/>
            <person name="Bellenberg S."/>
            <person name="Sproer C."/>
            <person name="Covarrubias P.C."/>
            <person name="Sand W."/>
            <person name="Quatrini R."/>
            <person name="Vera M."/>
        </authorList>
    </citation>
    <scope>NUCLEOTIDE SEQUENCE [LARGE SCALE GENOMIC DNA]</scope>
    <source>
        <strain evidence="2">m-1</strain>
    </source>
</reference>
<dbReference type="STRING" id="163359.A9R16_10610"/>
<sequence>MSLIRPFRGLRPDAAHAAAVIAPPYDVLSSAEAREAVAGRPWSFLHVSKAEVDLPVDTNPTDEAVFRQAARNWARLRREVLIQDASPCYYCYELTMGDHVQKGLVAAASVEAYAEGRIRRHELTRPDKERDRVRHIEALNAQTGPAFLTFRAQPEIAALLARASEGPALIDAPLQGVRHRLWVVAETDLIARLTAAFERLPRIYIADGHHRTAAAKVVATSRGPQPGAHHGFLSVLFPDNEMQILNYDRVVADLNGRGVPELQEALAALFEIVPEEAPVRPRAPAEFGMYLAGHWYRLRWRGTRPQDPVARLDVSLLQDRVLAPLFGITDPRRDQRIDFVGGIRGPAALAERIDRMGGVAFTLYPTGLQDLMAVADQDAVMPPKSTWFEPKLADGLVSYSLEEG</sequence>
<dbReference type="Pfam" id="PF06245">
    <property type="entry name" value="DUF1015"/>
    <property type="match status" value="1"/>
</dbReference>
<name>A0A1C2G2A8_9GAMM</name>
<evidence type="ECO:0000313" key="2">
    <source>
        <dbReference type="Proteomes" id="UP000253250"/>
    </source>
</evidence>
<dbReference type="PANTHER" id="PTHR36454:SF1">
    <property type="entry name" value="DUF1015 DOMAIN-CONTAINING PROTEIN"/>
    <property type="match status" value="1"/>
</dbReference>
<evidence type="ECO:0000313" key="1">
    <source>
        <dbReference type="EMBL" id="RCN56029.1"/>
    </source>
</evidence>
<dbReference type="OrthoDB" id="9781616at2"/>
<dbReference type="PIRSF" id="PIRSF033563">
    <property type="entry name" value="UCP033563"/>
    <property type="match status" value="1"/>
</dbReference>
<dbReference type="PANTHER" id="PTHR36454">
    <property type="entry name" value="LMO2823 PROTEIN"/>
    <property type="match status" value="1"/>
</dbReference>
<accession>A0A1C2G2A8</accession>
<dbReference type="RefSeq" id="WP_065969894.1">
    <property type="nucleotide sequence ID" value="NZ_CP080624.1"/>
</dbReference>
<comment type="caution">
    <text evidence="1">The sequence shown here is derived from an EMBL/GenBank/DDBJ whole genome shotgun (WGS) entry which is preliminary data.</text>
</comment>
<dbReference type="AlphaFoldDB" id="A0A1C2G2A8"/>
<dbReference type="Proteomes" id="UP000253250">
    <property type="component" value="Unassembled WGS sequence"/>
</dbReference>
<organism evidence="1 2">
    <name type="scientific">Acidiferrobacter thiooxydans</name>
    <dbReference type="NCBI Taxonomy" id="163359"/>
    <lineage>
        <taxon>Bacteria</taxon>
        <taxon>Pseudomonadati</taxon>
        <taxon>Pseudomonadota</taxon>
        <taxon>Gammaproteobacteria</taxon>
        <taxon>Acidiferrobacterales</taxon>
        <taxon>Acidiferrobacteraceae</taxon>
        <taxon>Acidiferrobacter</taxon>
    </lineage>
</organism>